<proteinExistence type="predicted"/>
<sequence>MAAPAMESVQCFGRKKTAVAVTYGSRPTSPSSSLDDTVSLASTCASASRAEVTTPRSTPSVRASLIQGATTVPCSSLIQGAASPRSSVVVGSNLA</sequence>
<name>A0A2N9EPZ8_FAGSY</name>
<protein>
    <submittedName>
        <fullName evidence="1">Uncharacterized protein</fullName>
    </submittedName>
</protein>
<dbReference type="EMBL" id="OIVN01000232">
    <property type="protein sequence ID" value="SPC76740.1"/>
    <property type="molecule type" value="Genomic_DNA"/>
</dbReference>
<evidence type="ECO:0000313" key="1">
    <source>
        <dbReference type="EMBL" id="SPC76740.1"/>
    </source>
</evidence>
<organism evidence="1">
    <name type="scientific">Fagus sylvatica</name>
    <name type="common">Beechnut</name>
    <dbReference type="NCBI Taxonomy" id="28930"/>
    <lineage>
        <taxon>Eukaryota</taxon>
        <taxon>Viridiplantae</taxon>
        <taxon>Streptophyta</taxon>
        <taxon>Embryophyta</taxon>
        <taxon>Tracheophyta</taxon>
        <taxon>Spermatophyta</taxon>
        <taxon>Magnoliopsida</taxon>
        <taxon>eudicotyledons</taxon>
        <taxon>Gunneridae</taxon>
        <taxon>Pentapetalae</taxon>
        <taxon>rosids</taxon>
        <taxon>fabids</taxon>
        <taxon>Fagales</taxon>
        <taxon>Fagaceae</taxon>
        <taxon>Fagus</taxon>
    </lineage>
</organism>
<accession>A0A2N9EPZ8</accession>
<reference evidence="1" key="1">
    <citation type="submission" date="2018-02" db="EMBL/GenBank/DDBJ databases">
        <authorList>
            <person name="Cohen D.B."/>
            <person name="Kent A.D."/>
        </authorList>
    </citation>
    <scope>NUCLEOTIDE SEQUENCE</scope>
</reference>
<gene>
    <name evidence="1" type="ORF">FSB_LOCUS4622</name>
</gene>
<dbReference type="AlphaFoldDB" id="A0A2N9EPZ8"/>